<dbReference type="AlphaFoldDB" id="A0A7W8L8V3"/>
<organism evidence="2 3">
    <name type="scientific">Paraburkholderia youngii</name>
    <dbReference type="NCBI Taxonomy" id="2782701"/>
    <lineage>
        <taxon>Bacteria</taxon>
        <taxon>Pseudomonadati</taxon>
        <taxon>Pseudomonadota</taxon>
        <taxon>Betaproteobacteria</taxon>
        <taxon>Burkholderiales</taxon>
        <taxon>Burkholderiaceae</taxon>
        <taxon>Paraburkholderia</taxon>
    </lineage>
</organism>
<name>A0A7W8L8V3_9BURK</name>
<dbReference type="EMBL" id="JACHDE010000008">
    <property type="protein sequence ID" value="MBB5402546.1"/>
    <property type="molecule type" value="Genomic_DNA"/>
</dbReference>
<evidence type="ECO:0000256" key="1">
    <source>
        <dbReference type="SAM" id="MobiDB-lite"/>
    </source>
</evidence>
<protein>
    <submittedName>
        <fullName evidence="2">Uncharacterized protein</fullName>
    </submittedName>
</protein>
<proteinExistence type="predicted"/>
<gene>
    <name evidence="2" type="ORF">HDG41_004632</name>
</gene>
<comment type="caution">
    <text evidence="2">The sequence shown here is derived from an EMBL/GenBank/DDBJ whole genome shotgun (WGS) entry which is preliminary data.</text>
</comment>
<evidence type="ECO:0000313" key="2">
    <source>
        <dbReference type="EMBL" id="MBB5402546.1"/>
    </source>
</evidence>
<feature type="compositionally biased region" description="Polar residues" evidence="1">
    <location>
        <begin position="1"/>
        <end position="26"/>
    </location>
</feature>
<sequence>MLVSKSSLTGQLQSINRDLRGPSSNEFGGDPPIALTRRTDSAAIDGSLISSPWIVPSIFYYWMPRQFLAASRWP</sequence>
<reference evidence="2 3" key="1">
    <citation type="submission" date="2020-08" db="EMBL/GenBank/DDBJ databases">
        <title>Genomic Encyclopedia of Type Strains, Phase IV (KMG-V): Genome sequencing to study the core and pangenomes of soil and plant-associated prokaryotes.</title>
        <authorList>
            <person name="Whitman W."/>
        </authorList>
    </citation>
    <scope>NUCLEOTIDE SEQUENCE [LARGE SCALE GENOMIC DNA]</scope>
    <source>
        <strain evidence="2 3">JPY162</strain>
    </source>
</reference>
<feature type="region of interest" description="Disordered" evidence="1">
    <location>
        <begin position="1"/>
        <end position="32"/>
    </location>
</feature>
<evidence type="ECO:0000313" key="3">
    <source>
        <dbReference type="Proteomes" id="UP000592820"/>
    </source>
</evidence>
<dbReference type="Proteomes" id="UP000592820">
    <property type="component" value="Unassembled WGS sequence"/>
</dbReference>
<accession>A0A7W8L8V3</accession>